<sequence>MQPLDFVARNRYQQPIRGLREVMLEMMEWRSGGLIESKTKGEELMNEGRGYIMMKDLPLQNSIWNYVIADARCMGDLRAVLGSKLQSMVKGPMEFHMALKVIDEEFMGMMQRCTALSDDQLTYNDIMIPSR</sequence>
<evidence type="ECO:0000313" key="1">
    <source>
        <dbReference type="EMBL" id="KAJ8065935.1"/>
    </source>
</evidence>
<evidence type="ECO:0000313" key="2">
    <source>
        <dbReference type="Proteomes" id="UP001152300"/>
    </source>
</evidence>
<dbReference type="Proteomes" id="UP001152300">
    <property type="component" value="Unassembled WGS sequence"/>
</dbReference>
<proteinExistence type="predicted"/>
<organism evidence="1 2">
    <name type="scientific">Sclerotinia nivalis</name>
    <dbReference type="NCBI Taxonomy" id="352851"/>
    <lineage>
        <taxon>Eukaryota</taxon>
        <taxon>Fungi</taxon>
        <taxon>Dikarya</taxon>
        <taxon>Ascomycota</taxon>
        <taxon>Pezizomycotina</taxon>
        <taxon>Leotiomycetes</taxon>
        <taxon>Helotiales</taxon>
        <taxon>Sclerotiniaceae</taxon>
        <taxon>Sclerotinia</taxon>
    </lineage>
</organism>
<reference evidence="1" key="1">
    <citation type="submission" date="2022-11" db="EMBL/GenBank/DDBJ databases">
        <title>Genome Resource of Sclerotinia nivalis Strain SnTB1, a Plant Pathogen Isolated from American Ginseng.</title>
        <authorList>
            <person name="Fan S."/>
        </authorList>
    </citation>
    <scope>NUCLEOTIDE SEQUENCE</scope>
    <source>
        <strain evidence="1">SnTB1</strain>
    </source>
</reference>
<comment type="caution">
    <text evidence="1">The sequence shown here is derived from an EMBL/GenBank/DDBJ whole genome shotgun (WGS) entry which is preliminary data.</text>
</comment>
<accession>A0A9X0ANJ7</accession>
<protein>
    <submittedName>
        <fullName evidence="1">Uncharacterized protein</fullName>
    </submittedName>
</protein>
<gene>
    <name evidence="1" type="ORF">OCU04_005033</name>
</gene>
<keyword evidence="2" id="KW-1185">Reference proteome</keyword>
<dbReference type="EMBL" id="JAPEIS010000005">
    <property type="protein sequence ID" value="KAJ8065935.1"/>
    <property type="molecule type" value="Genomic_DNA"/>
</dbReference>
<name>A0A9X0ANJ7_9HELO</name>
<dbReference type="AlphaFoldDB" id="A0A9X0ANJ7"/>